<dbReference type="GO" id="GO:0035596">
    <property type="term" value="F:methylthiotransferase activity"/>
    <property type="evidence" value="ECO:0007669"/>
    <property type="project" value="InterPro"/>
</dbReference>
<dbReference type="AlphaFoldDB" id="X0ZV54"/>
<protein>
    <recommendedName>
        <fullName evidence="1">MTTase N-terminal domain-containing protein</fullName>
    </recommendedName>
</protein>
<evidence type="ECO:0000259" key="1">
    <source>
        <dbReference type="PROSITE" id="PS51449"/>
    </source>
</evidence>
<dbReference type="EMBL" id="BART01006480">
    <property type="protein sequence ID" value="GAG64373.1"/>
    <property type="molecule type" value="Genomic_DNA"/>
</dbReference>
<dbReference type="InterPro" id="IPR038135">
    <property type="entry name" value="Methylthiotransferase_N_sf"/>
</dbReference>
<organism evidence="2">
    <name type="scientific">marine sediment metagenome</name>
    <dbReference type="NCBI Taxonomy" id="412755"/>
    <lineage>
        <taxon>unclassified sequences</taxon>
        <taxon>metagenomes</taxon>
        <taxon>ecological metagenomes</taxon>
    </lineage>
</organism>
<dbReference type="Pfam" id="PF00919">
    <property type="entry name" value="UPF0004"/>
    <property type="match status" value="1"/>
</dbReference>
<evidence type="ECO:0000313" key="2">
    <source>
        <dbReference type="EMBL" id="GAG64373.1"/>
    </source>
</evidence>
<dbReference type="GO" id="GO:0046872">
    <property type="term" value="F:metal ion binding"/>
    <property type="evidence" value="ECO:0007669"/>
    <property type="project" value="UniProtKB-KW"/>
</dbReference>
<dbReference type="PROSITE" id="PS51449">
    <property type="entry name" value="MTTASE_N"/>
    <property type="match status" value="1"/>
</dbReference>
<dbReference type="Gene3D" id="3.40.50.12160">
    <property type="entry name" value="Methylthiotransferase, N-terminal domain"/>
    <property type="match status" value="1"/>
</dbReference>
<proteinExistence type="predicted"/>
<accession>X0ZV54</accession>
<dbReference type="GO" id="GO:0051539">
    <property type="term" value="F:4 iron, 4 sulfur cluster binding"/>
    <property type="evidence" value="ECO:0007669"/>
    <property type="project" value="UniProtKB-KW"/>
</dbReference>
<name>X0ZV54_9ZZZZ</name>
<comment type="caution">
    <text evidence="2">The sequence shown here is derived from an EMBL/GenBank/DDBJ whole genome shotgun (WGS) entry which is preliminary data.</text>
</comment>
<sequence>MKYFIKTYGCQMNKSDSEKIAGAFKVKGYTKAKSLNEANVVVI</sequence>
<feature type="domain" description="MTTase N-terminal" evidence="1">
    <location>
        <begin position="1"/>
        <end position="43"/>
    </location>
</feature>
<reference evidence="2" key="1">
    <citation type="journal article" date="2014" name="Front. Microbiol.">
        <title>High frequency of phylogenetically diverse reductive dehalogenase-homologous genes in deep subseafloor sedimentary metagenomes.</title>
        <authorList>
            <person name="Kawai M."/>
            <person name="Futagami T."/>
            <person name="Toyoda A."/>
            <person name="Takaki Y."/>
            <person name="Nishi S."/>
            <person name="Hori S."/>
            <person name="Arai W."/>
            <person name="Tsubouchi T."/>
            <person name="Morono Y."/>
            <person name="Uchiyama I."/>
            <person name="Ito T."/>
            <person name="Fujiyama A."/>
            <person name="Inagaki F."/>
            <person name="Takami H."/>
        </authorList>
    </citation>
    <scope>NUCLEOTIDE SEQUENCE</scope>
    <source>
        <strain evidence="2">Expedition CK06-06</strain>
    </source>
</reference>
<feature type="non-terminal residue" evidence="2">
    <location>
        <position position="43"/>
    </location>
</feature>
<gene>
    <name evidence="2" type="ORF">S01H4_14791</name>
</gene>
<dbReference type="InterPro" id="IPR013848">
    <property type="entry name" value="Methylthiotransferase_N"/>
</dbReference>